<dbReference type="InterPro" id="IPR042081">
    <property type="entry name" value="RNA_2'-PTrans_C"/>
</dbReference>
<evidence type="ECO:0000256" key="1">
    <source>
        <dbReference type="ARBA" id="ARBA00003343"/>
    </source>
</evidence>
<evidence type="ECO:0000256" key="3">
    <source>
        <dbReference type="ARBA" id="ARBA00012007"/>
    </source>
</evidence>
<dbReference type="InterPro" id="IPR000477">
    <property type="entry name" value="RT_dom"/>
</dbReference>
<comment type="caution">
    <text evidence="9">The sequence shown here is derived from an EMBL/GenBank/DDBJ whole genome shotgun (WGS) entry which is preliminary data.</text>
</comment>
<evidence type="ECO:0000313" key="9">
    <source>
        <dbReference type="EMBL" id="CAE7480731.1"/>
    </source>
</evidence>
<comment type="function">
    <text evidence="1">Catalyzes the last step of tRNA splicing, the transfer of the splice junction 2'-phosphate from ligated tRNA to NAD to produce ADP-ribose 1''-2'' cyclic phosphate.</text>
</comment>
<dbReference type="EMBL" id="CAJNJA010021701">
    <property type="protein sequence ID" value="CAE7480731.1"/>
    <property type="molecule type" value="Genomic_DNA"/>
</dbReference>
<evidence type="ECO:0000256" key="5">
    <source>
        <dbReference type="ARBA" id="ARBA00023027"/>
    </source>
</evidence>
<keyword evidence="4" id="KW-0808">Transferase</keyword>
<dbReference type="OrthoDB" id="419694at2759"/>
<comment type="similarity">
    <text evidence="2">Belongs to the KptA/TPT1 family.</text>
</comment>
<dbReference type="GO" id="GO:0006388">
    <property type="term" value="P:tRNA splicing, via endonucleolytic cleavage and ligation"/>
    <property type="evidence" value="ECO:0007669"/>
    <property type="project" value="TreeGrafter"/>
</dbReference>
<dbReference type="Pfam" id="PF00078">
    <property type="entry name" value="RVT_1"/>
    <property type="match status" value="1"/>
</dbReference>
<feature type="region of interest" description="Disordered" evidence="7">
    <location>
        <begin position="1361"/>
        <end position="1405"/>
    </location>
</feature>
<feature type="domain" description="Reverse transcriptase" evidence="8">
    <location>
        <begin position="162"/>
        <end position="404"/>
    </location>
</feature>
<reference evidence="9" key="1">
    <citation type="submission" date="2021-02" db="EMBL/GenBank/DDBJ databases">
        <authorList>
            <person name="Dougan E. K."/>
            <person name="Rhodes N."/>
            <person name="Thang M."/>
            <person name="Chan C."/>
        </authorList>
    </citation>
    <scope>NUCLEOTIDE SEQUENCE</scope>
</reference>
<keyword evidence="5" id="KW-0520">NAD</keyword>
<dbReference type="EC" id="2.7.1.160" evidence="3"/>
<dbReference type="PANTHER" id="PTHR12684">
    <property type="entry name" value="PUTATIVE PHOSPHOTRANSFERASE"/>
    <property type="match status" value="1"/>
</dbReference>
<sequence length="1659" mass="182059">VEKNGTAFHRGKSLTLQQLGGTPTALPLERSNKPKPVNFTKDEIRYLSWNAGALTTAVWEELLSLLETDAYSDVKLVVVQETHWRGSWQFSKSCWHVVSSGTHNEQGAGVLIMVHRSLCKAKDVRFNEILPGTRTGEELLSLPSVSGGQLARRQPPFPSPRDRAFLGTSPAIYGEGDADGVPKEENRASPLQRGSVGISQAEAKSGSHSLYKVIRMTSSDVMDQLRSIKLGKAFDMVDRRRLREPLELAEADPFLIDLVGKLHIEALCDMTASDQAFSIATRRGIKQGCKLAPSLFAFATFLLFRRLGEQCDIATLKRILTMYADDTLLQMHFDDRQQLLDSLHLCDLLLDQLMELGFKVNPERSALLLQMHGGSAQQIRQSLLTPSGRLIALKNQVPYLGIIISYQDYEMKSLRHRLQASKAALKEVAHAVRNSRAITEKRRLSIWRITAWASAMYGLHVVGLTPQGLAQLESHMIFQLRFVLRSYSQETHENNQQFMQRRGFKTAKAQVLKRLSQFMKRQHKGDKVMSSVQQIITPRLQLHKVDAPGRHSEQCAGHAMGINKMQRSLLLGDAVSNGGTQEMVRTAVPFDSWSHRFELVWSIWGRSPPQGITAIAISCYSSLTATKNHVFIQVSLSRRCRNVTGGFLSWFANQQKVNRGVNRQGWIAPALAAVLLPVLAALYHETEVPAGSESLPGSYITQVQTLIETKMVKIKAQLFLLAAEILPADKLKRLHSYCETLRGYDEWQEIKLQRRHSLGQLAMMYYAMAKSREPTELGWSRLAGFLYDLEGASRETHILGHTQSLLPHDIRQQFEVNAEVTRQGFFKEDAVFNAAIAEWDLKLSELLGGGTPKSGGVTAEGGLVGALEGLTTFPRSSEGEAPSEQRSPADVYAGSLNRILEEPVSVYAQSDTVFRACLQLQKYLIEPIDRPITGDMHPAELIANQCLSAGEAKWADLLRIAQLLPQPRQSRFPQHTRAGELAPVTFTTGACARGPIVGITRHMKEYPRVTQVLAMIIQAIDPEHRFSSCTLSLNTGASAHRDSHNARGSSNLLVPCSIFEGGGIWLQNDRGSVRLEADGPLGSIMDAPAYAGSQNHHSRTQHVHSAENYFHSSRLGGMSQQDDSYRAEYAAYSARRAADGLPKVSYRNYLRQWRRSEEGHAARGEPPIEKGGKGGKGGVTPPPPPPKRRQEVAEGGDAPPAVKAKGGDTPLETARAQSVQQQVLESQERKASKVLEDPEFPDYVPSCGGTIADINQGRLTVAATKKLIEGLSPCQEPNTDIANALISSFLRTRKGLAGEDLSSKLGSAVAFPVVYDIRGSLKAGVRVLDGAGSLELPLQAARSAFEALGLGGRLSVHVTSVGSSGGETPLGTTKSGDTPSSSSEMVPHEPSLPSSGTARGSGALATVEETPPEIQEWLGEEGSLGSFRESAKNPESPLAFEISKGLAACLRHHHKPRIHVNEAGWARLSEVLFWPRIAETSASAGDILEVVRSNGKQRYQLGLQVDGPYYIRAVQGHSRTEVGEENLLEPVSEEQLPDTLLHGTSWNAYESIQQRGLLPGRSQTSGGKGGRKGGKWREGRQHVHFFSDAGGVSGQREGSTMLVRISTRKASEQGVRFLISRNGVYLTPDEVPPVCITSFQSLRTGDLYDRDGERIQSSG</sequence>
<dbReference type="Pfam" id="PF01885">
    <property type="entry name" value="PTS_2-RNA"/>
    <property type="match status" value="2"/>
</dbReference>
<evidence type="ECO:0000259" key="8">
    <source>
        <dbReference type="PROSITE" id="PS50878"/>
    </source>
</evidence>
<dbReference type="SUPFAM" id="SSF56399">
    <property type="entry name" value="ADP-ribosylation"/>
    <property type="match status" value="1"/>
</dbReference>
<feature type="region of interest" description="Disordered" evidence="7">
    <location>
        <begin position="1558"/>
        <end position="1579"/>
    </location>
</feature>
<feature type="compositionally biased region" description="Basic and acidic residues" evidence="7">
    <location>
        <begin position="1157"/>
        <end position="1172"/>
    </location>
</feature>
<organism evidence="9 10">
    <name type="scientific">Symbiodinium necroappetens</name>
    <dbReference type="NCBI Taxonomy" id="1628268"/>
    <lineage>
        <taxon>Eukaryota</taxon>
        <taxon>Sar</taxon>
        <taxon>Alveolata</taxon>
        <taxon>Dinophyceae</taxon>
        <taxon>Suessiales</taxon>
        <taxon>Symbiodiniaceae</taxon>
        <taxon>Symbiodinium</taxon>
    </lineage>
</organism>
<name>A0A812SIV3_9DINO</name>
<evidence type="ECO:0000256" key="2">
    <source>
        <dbReference type="ARBA" id="ARBA00009836"/>
    </source>
</evidence>
<feature type="region of interest" description="Disordered" evidence="7">
    <location>
        <begin position="1157"/>
        <end position="1232"/>
    </location>
</feature>
<gene>
    <name evidence="9" type="primary">kptA</name>
    <name evidence="9" type="ORF">SNEC2469_LOCUS13601</name>
</gene>
<proteinExistence type="inferred from homology"/>
<dbReference type="InterPro" id="IPR002745">
    <property type="entry name" value="Ptrans_KptA/Tpt1"/>
</dbReference>
<comment type="catalytic activity">
    <reaction evidence="6">
        <text>2'-phospho-[ligated tRNA] + NAD(+) = mature tRNA + ADP-alpha-D-ribose 1'',2''-cyclic phosphate + nicotinamide</text>
        <dbReference type="Rhea" id="RHEA:23324"/>
        <dbReference type="Rhea" id="RHEA-COMP:11106"/>
        <dbReference type="Rhea" id="RHEA-COMP:11107"/>
        <dbReference type="ChEBI" id="CHEBI:17154"/>
        <dbReference type="ChEBI" id="CHEBI:57540"/>
        <dbReference type="ChEBI" id="CHEBI:76596"/>
        <dbReference type="ChEBI" id="CHEBI:82883"/>
        <dbReference type="ChEBI" id="CHEBI:85027"/>
        <dbReference type="EC" id="2.7.1.160"/>
    </reaction>
</comment>
<feature type="region of interest" description="Disordered" evidence="7">
    <location>
        <begin position="176"/>
        <end position="199"/>
    </location>
</feature>
<dbReference type="Proteomes" id="UP000601435">
    <property type="component" value="Unassembled WGS sequence"/>
</dbReference>
<dbReference type="InterPro" id="IPR042080">
    <property type="entry name" value="RNA_2'-PTrans_N"/>
</dbReference>
<dbReference type="PROSITE" id="PS50878">
    <property type="entry name" value="RT_POL"/>
    <property type="match status" value="1"/>
</dbReference>
<dbReference type="Gene3D" id="1.10.10.970">
    <property type="entry name" value="RNA 2'-phosphotransferase, Tpt1/KptA family, N-terminal domain"/>
    <property type="match status" value="1"/>
</dbReference>
<evidence type="ECO:0000256" key="7">
    <source>
        <dbReference type="SAM" id="MobiDB-lite"/>
    </source>
</evidence>
<dbReference type="PANTHER" id="PTHR12684:SF2">
    <property type="entry name" value="TRNA 2'-PHOSPHOTRANSFERASE 1"/>
    <property type="match status" value="1"/>
</dbReference>
<accession>A0A812SIV3</accession>
<evidence type="ECO:0000313" key="10">
    <source>
        <dbReference type="Proteomes" id="UP000601435"/>
    </source>
</evidence>
<feature type="non-terminal residue" evidence="9">
    <location>
        <position position="1"/>
    </location>
</feature>
<evidence type="ECO:0000256" key="6">
    <source>
        <dbReference type="ARBA" id="ARBA00047949"/>
    </source>
</evidence>
<dbReference type="Gene3D" id="3.20.170.30">
    <property type="match status" value="1"/>
</dbReference>
<feature type="compositionally biased region" description="Polar residues" evidence="7">
    <location>
        <begin position="1370"/>
        <end position="1384"/>
    </location>
</feature>
<protein>
    <recommendedName>
        <fullName evidence="3">2'-phosphotransferase</fullName>
        <ecNumber evidence="3">2.7.1.160</ecNumber>
    </recommendedName>
</protein>
<evidence type="ECO:0000256" key="4">
    <source>
        <dbReference type="ARBA" id="ARBA00022679"/>
    </source>
</evidence>
<keyword evidence="10" id="KW-1185">Reference proteome</keyword>
<dbReference type="GO" id="GO:0000215">
    <property type="term" value="F:tRNA 2'-phosphotransferase activity"/>
    <property type="evidence" value="ECO:0007669"/>
    <property type="project" value="UniProtKB-EC"/>
</dbReference>